<dbReference type="SUPFAM" id="SSF48452">
    <property type="entry name" value="TPR-like"/>
    <property type="match status" value="1"/>
</dbReference>
<accession>A0A381X5Q3</accession>
<dbReference type="InterPro" id="IPR011990">
    <property type="entry name" value="TPR-like_helical_dom_sf"/>
</dbReference>
<dbReference type="Gene3D" id="1.25.40.10">
    <property type="entry name" value="Tetratricopeptide repeat domain"/>
    <property type="match status" value="1"/>
</dbReference>
<dbReference type="EMBL" id="UINC01014013">
    <property type="protein sequence ID" value="SVA60074.1"/>
    <property type="molecule type" value="Genomic_DNA"/>
</dbReference>
<sequence length="175" mass="20176">VKRAIDAGKCQLDSSDEPWIHFHVGSAYSYRAMARFRRHNWIGAFLDGRRSIDHLKKALKGDPKLYDVYFGLGGYHYWRTARAGFIRAVAFWMPDRRELGLRQMELAARHSRYIRNGALHGIALSLYDAGEFERAVVFNTQVVGPIEPATNGSLYMRGRLLARRQDWSNVEVTFK</sequence>
<feature type="non-terminal residue" evidence="1">
    <location>
        <position position="175"/>
    </location>
</feature>
<protein>
    <submittedName>
        <fullName evidence="1">Uncharacterized protein</fullName>
    </submittedName>
</protein>
<evidence type="ECO:0000313" key="1">
    <source>
        <dbReference type="EMBL" id="SVA60074.1"/>
    </source>
</evidence>
<dbReference type="AlphaFoldDB" id="A0A381X5Q3"/>
<organism evidence="1">
    <name type="scientific">marine metagenome</name>
    <dbReference type="NCBI Taxonomy" id="408172"/>
    <lineage>
        <taxon>unclassified sequences</taxon>
        <taxon>metagenomes</taxon>
        <taxon>ecological metagenomes</taxon>
    </lineage>
</organism>
<gene>
    <name evidence="1" type="ORF">METZ01_LOCUS112928</name>
</gene>
<feature type="non-terminal residue" evidence="1">
    <location>
        <position position="1"/>
    </location>
</feature>
<reference evidence="1" key="1">
    <citation type="submission" date="2018-05" db="EMBL/GenBank/DDBJ databases">
        <authorList>
            <person name="Lanie J.A."/>
            <person name="Ng W.-L."/>
            <person name="Kazmierczak K.M."/>
            <person name="Andrzejewski T.M."/>
            <person name="Davidsen T.M."/>
            <person name="Wayne K.J."/>
            <person name="Tettelin H."/>
            <person name="Glass J.I."/>
            <person name="Rusch D."/>
            <person name="Podicherti R."/>
            <person name="Tsui H.-C.T."/>
            <person name="Winkler M.E."/>
        </authorList>
    </citation>
    <scope>NUCLEOTIDE SEQUENCE</scope>
</reference>
<proteinExistence type="predicted"/>
<name>A0A381X5Q3_9ZZZZ</name>